<dbReference type="Gene3D" id="3.20.20.80">
    <property type="entry name" value="Glycosidases"/>
    <property type="match status" value="1"/>
</dbReference>
<feature type="compositionally biased region" description="Low complexity" evidence="2">
    <location>
        <begin position="219"/>
        <end position="237"/>
    </location>
</feature>
<proteinExistence type="predicted"/>
<keyword evidence="6" id="KW-1185">Reference proteome</keyword>
<feature type="compositionally biased region" description="Polar residues" evidence="2">
    <location>
        <begin position="189"/>
        <end position="200"/>
    </location>
</feature>
<organism evidence="5 6">
    <name type="scientific">Larinioides sclopetarius</name>
    <dbReference type="NCBI Taxonomy" id="280406"/>
    <lineage>
        <taxon>Eukaryota</taxon>
        <taxon>Metazoa</taxon>
        <taxon>Ecdysozoa</taxon>
        <taxon>Arthropoda</taxon>
        <taxon>Chelicerata</taxon>
        <taxon>Arachnida</taxon>
        <taxon>Araneae</taxon>
        <taxon>Araneomorphae</taxon>
        <taxon>Entelegynae</taxon>
        <taxon>Araneoidea</taxon>
        <taxon>Araneidae</taxon>
        <taxon>Larinioides</taxon>
    </lineage>
</organism>
<dbReference type="AlphaFoldDB" id="A0AAV1ZDP1"/>
<feature type="compositionally biased region" description="Polar residues" evidence="2">
    <location>
        <begin position="37"/>
        <end position="66"/>
    </location>
</feature>
<dbReference type="InterPro" id="IPR050314">
    <property type="entry name" value="Glycosyl_Hydrlase_18"/>
</dbReference>
<feature type="chain" id="PRO_5043460844" description="GH18 domain-containing protein" evidence="3">
    <location>
        <begin position="22"/>
        <end position="630"/>
    </location>
</feature>
<keyword evidence="1" id="KW-1015">Disulfide bond</keyword>
<reference evidence="5 6" key="1">
    <citation type="submission" date="2024-04" db="EMBL/GenBank/DDBJ databases">
        <authorList>
            <person name="Rising A."/>
            <person name="Reimegard J."/>
            <person name="Sonavane S."/>
            <person name="Akerstrom W."/>
            <person name="Nylinder S."/>
            <person name="Hedman E."/>
            <person name="Kallberg Y."/>
        </authorList>
    </citation>
    <scope>NUCLEOTIDE SEQUENCE [LARGE SCALE GENOMIC DNA]</scope>
</reference>
<dbReference type="GO" id="GO:0005975">
    <property type="term" value="P:carbohydrate metabolic process"/>
    <property type="evidence" value="ECO:0007669"/>
    <property type="project" value="InterPro"/>
</dbReference>
<comment type="caution">
    <text evidence="5">The sequence shown here is derived from an EMBL/GenBank/DDBJ whole genome shotgun (WGS) entry which is preliminary data.</text>
</comment>
<dbReference type="Pfam" id="PF00704">
    <property type="entry name" value="Glyco_hydro_18"/>
    <property type="match status" value="1"/>
</dbReference>
<evidence type="ECO:0000256" key="3">
    <source>
        <dbReference type="SAM" id="SignalP"/>
    </source>
</evidence>
<feature type="signal peptide" evidence="3">
    <location>
        <begin position="1"/>
        <end position="21"/>
    </location>
</feature>
<dbReference type="GO" id="GO:0005576">
    <property type="term" value="C:extracellular region"/>
    <property type="evidence" value="ECO:0007669"/>
    <property type="project" value="TreeGrafter"/>
</dbReference>
<sequence>MKEMMRCVLKLMILQIIFTEGQLNPLAEEYNPPSHFIPNSSSGMERNRYPSSRNSAIGNYSGNEPWQNRRHPADMRSNRNYPASDNSNNNNPVYYDSNNRNPPYYNPNNTLADYNPNNSNPPYHNLNRKPAAYNSGDNRSSYFNKDNNRSPNFNSNNPARFPTNNNRNASSPHFGKPRNRNRNERNFHNDGNSGNDSQEGQFVRDPHAARKNHPASFSPNNYNPYNNKAPNNYNPVNSRAGNDENKFPFYIYYQTDPLKAGRIVCLFTAAKFLKSGFKPTMIPAHLCTVVNYEFAILNSTTYEISPGHPDLDYGQEFYKKTVGLKYFNPYLKVMLSLGGWTDSTKKYSDLVASPEKVNNFIIKAVRFLKDNKFDGLDVAWEYPNCWQGALGVSPDDKENYANFLLKIRKAFESENLLLSISVSSIKREIKAGYDGPAIAKAVHFINVMTYDMHGPWEKKTGHHSQFGKTSNDSDPTLNSKAAMEFWASLGVPKIKLNMGIATYATTFTLNDSKKHGLGAPAKGPGKAGVLSQNAGTLYYREICQYLDAGNWTEEEDKDAGFYAYSGNQWAGYDHPRMVVKKTKWIADNGYGGLLIKDVSGDDYEQKCFTKRFPLIWIAGMEFTLRLTGNH</sequence>
<evidence type="ECO:0000256" key="1">
    <source>
        <dbReference type="ARBA" id="ARBA00023157"/>
    </source>
</evidence>
<accession>A0AAV1ZDP1</accession>
<feature type="compositionally biased region" description="Polar residues" evidence="2">
    <location>
        <begin position="162"/>
        <end position="171"/>
    </location>
</feature>
<dbReference type="InterPro" id="IPR029070">
    <property type="entry name" value="Chitinase_insertion_sf"/>
</dbReference>
<dbReference type="InterPro" id="IPR001223">
    <property type="entry name" value="Glyco_hydro18_cat"/>
</dbReference>
<keyword evidence="3" id="KW-0732">Signal</keyword>
<evidence type="ECO:0000313" key="5">
    <source>
        <dbReference type="EMBL" id="CAL1269881.1"/>
    </source>
</evidence>
<feature type="compositionally biased region" description="Polar residues" evidence="2">
    <location>
        <begin position="135"/>
        <end position="145"/>
    </location>
</feature>
<dbReference type="Gene3D" id="3.10.50.10">
    <property type="match status" value="1"/>
</dbReference>
<feature type="compositionally biased region" description="Low complexity" evidence="2">
    <location>
        <begin position="149"/>
        <end position="161"/>
    </location>
</feature>
<dbReference type="EMBL" id="CAXIEN010000044">
    <property type="protein sequence ID" value="CAL1269881.1"/>
    <property type="molecule type" value="Genomic_DNA"/>
</dbReference>
<dbReference type="InterPro" id="IPR017853">
    <property type="entry name" value="GH"/>
</dbReference>
<name>A0AAV1ZDP1_9ARAC</name>
<dbReference type="GO" id="GO:0006032">
    <property type="term" value="P:chitin catabolic process"/>
    <property type="evidence" value="ECO:0007669"/>
    <property type="project" value="TreeGrafter"/>
</dbReference>
<dbReference type="FunFam" id="3.10.50.10:FF:000001">
    <property type="entry name" value="Chitinase 3-like 1"/>
    <property type="match status" value="1"/>
</dbReference>
<feature type="region of interest" description="Disordered" evidence="2">
    <location>
        <begin position="34"/>
        <end position="239"/>
    </location>
</feature>
<evidence type="ECO:0000259" key="4">
    <source>
        <dbReference type="PROSITE" id="PS51910"/>
    </source>
</evidence>
<dbReference type="PANTHER" id="PTHR11177">
    <property type="entry name" value="CHITINASE"/>
    <property type="match status" value="1"/>
</dbReference>
<evidence type="ECO:0000313" key="6">
    <source>
        <dbReference type="Proteomes" id="UP001497382"/>
    </source>
</evidence>
<dbReference type="SUPFAM" id="SSF54556">
    <property type="entry name" value="Chitinase insertion domain"/>
    <property type="match status" value="1"/>
</dbReference>
<dbReference type="InterPro" id="IPR011583">
    <property type="entry name" value="Chitinase_II/V-like_cat"/>
</dbReference>
<gene>
    <name evidence="5" type="ORF">LARSCL_LOCUS4991</name>
</gene>
<evidence type="ECO:0000256" key="2">
    <source>
        <dbReference type="SAM" id="MobiDB-lite"/>
    </source>
</evidence>
<dbReference type="GO" id="GO:0008061">
    <property type="term" value="F:chitin binding"/>
    <property type="evidence" value="ECO:0007669"/>
    <property type="project" value="InterPro"/>
</dbReference>
<feature type="domain" description="GH18" evidence="4">
    <location>
        <begin position="261"/>
        <end position="630"/>
    </location>
</feature>
<dbReference type="GO" id="GO:0004568">
    <property type="term" value="F:chitinase activity"/>
    <property type="evidence" value="ECO:0007669"/>
    <property type="project" value="TreeGrafter"/>
</dbReference>
<protein>
    <recommendedName>
        <fullName evidence="4">GH18 domain-containing protein</fullName>
    </recommendedName>
</protein>
<dbReference type="SUPFAM" id="SSF51445">
    <property type="entry name" value="(Trans)glycosidases"/>
    <property type="match status" value="1"/>
</dbReference>
<dbReference type="SMART" id="SM00636">
    <property type="entry name" value="Glyco_18"/>
    <property type="match status" value="1"/>
</dbReference>
<dbReference type="PROSITE" id="PS51910">
    <property type="entry name" value="GH18_2"/>
    <property type="match status" value="1"/>
</dbReference>
<dbReference type="Proteomes" id="UP001497382">
    <property type="component" value="Unassembled WGS sequence"/>
</dbReference>
<dbReference type="PANTHER" id="PTHR11177:SF317">
    <property type="entry name" value="CHITINASE 12-RELATED"/>
    <property type="match status" value="1"/>
</dbReference>
<feature type="compositionally biased region" description="Low complexity" evidence="2">
    <location>
        <begin position="78"/>
        <end position="125"/>
    </location>
</feature>